<dbReference type="EMBL" id="JARBHB010000001">
    <property type="protein sequence ID" value="KAJ8898547.1"/>
    <property type="molecule type" value="Genomic_DNA"/>
</dbReference>
<gene>
    <name evidence="1" type="ORF">PR048_003907</name>
</gene>
<keyword evidence="2" id="KW-1185">Reference proteome</keyword>
<name>A0ABQ9IPI2_9NEOP</name>
<dbReference type="Proteomes" id="UP001159363">
    <property type="component" value="Chromosome 1"/>
</dbReference>
<evidence type="ECO:0000313" key="1">
    <source>
        <dbReference type="EMBL" id="KAJ8898547.1"/>
    </source>
</evidence>
<reference evidence="1 2" key="1">
    <citation type="submission" date="2023-02" db="EMBL/GenBank/DDBJ databases">
        <title>LHISI_Scaffold_Assembly.</title>
        <authorList>
            <person name="Stuart O.P."/>
            <person name="Cleave R."/>
            <person name="Magrath M.J.L."/>
            <person name="Mikheyev A.S."/>
        </authorList>
    </citation>
    <scope>NUCLEOTIDE SEQUENCE [LARGE SCALE GENOMIC DNA]</scope>
    <source>
        <strain evidence="1">Daus_M_001</strain>
        <tissue evidence="1">Leg muscle</tissue>
    </source>
</reference>
<accession>A0ABQ9IPI2</accession>
<comment type="caution">
    <text evidence="1">The sequence shown here is derived from an EMBL/GenBank/DDBJ whole genome shotgun (WGS) entry which is preliminary data.</text>
</comment>
<organism evidence="1 2">
    <name type="scientific">Dryococelus australis</name>
    <dbReference type="NCBI Taxonomy" id="614101"/>
    <lineage>
        <taxon>Eukaryota</taxon>
        <taxon>Metazoa</taxon>
        <taxon>Ecdysozoa</taxon>
        <taxon>Arthropoda</taxon>
        <taxon>Hexapoda</taxon>
        <taxon>Insecta</taxon>
        <taxon>Pterygota</taxon>
        <taxon>Neoptera</taxon>
        <taxon>Polyneoptera</taxon>
        <taxon>Phasmatodea</taxon>
        <taxon>Verophasmatodea</taxon>
        <taxon>Anareolatae</taxon>
        <taxon>Phasmatidae</taxon>
        <taxon>Eurycanthinae</taxon>
        <taxon>Dryococelus</taxon>
    </lineage>
</organism>
<evidence type="ECO:0000313" key="2">
    <source>
        <dbReference type="Proteomes" id="UP001159363"/>
    </source>
</evidence>
<protein>
    <submittedName>
        <fullName evidence="1">Uncharacterized protein</fullName>
    </submittedName>
</protein>
<proteinExistence type="predicted"/>
<sequence>MITGLFPLNSKVQLIPGGPRGCVLSQSKRLEGVERTWIIVRPEASDWLGRTEIPFWKEWKTVILTCNPPSTNCCGFCLHFQSVQRARNAVYTLRRLKTRLRANAGEERFSGLALMSVHREIPLDPEAIILRFAKTKRRQEFTQLRAIRVAGMRRRQFYKARDTCVLQHSCISARRRAGLLPKVQTARTPHKGRLIVAPSPPLPPPSAGSISLLPLHCVRLSPRAVVVQRLERSSPTRANWVEFPARTLSGISHVGTMSVNAAGPRVFSEISRFPYSCRNCEERLVLCRYVLRQGSRDVLGGEAEMCWEGKQRCVGRGSRARYVPSQVAMMAEAPLPKDRVDNCTDTKWRSDFFYVLVPIILLAARGFSRVLPNVPHWLGFQLTSKLPRADWRTASLQVAGQ</sequence>